<reference evidence="2 3" key="1">
    <citation type="submission" date="2019-05" db="EMBL/GenBank/DDBJ databases">
        <title>Panacibacter sp. strain 17mud1-8 Genome sequencing and assembly.</title>
        <authorList>
            <person name="Chhetri G."/>
        </authorList>
    </citation>
    <scope>NUCLEOTIDE SEQUENCE [LARGE SCALE GENOMIC DNA]</scope>
    <source>
        <strain evidence="2 3">17mud1-8</strain>
    </source>
</reference>
<evidence type="ECO:0000256" key="1">
    <source>
        <dbReference type="SAM" id="SignalP"/>
    </source>
</evidence>
<accession>A0A4U3L220</accession>
<dbReference type="AlphaFoldDB" id="A0A4U3L220"/>
<protein>
    <recommendedName>
        <fullName evidence="4">Lipoprotein</fullName>
    </recommendedName>
</protein>
<dbReference type="RefSeq" id="WP_137261943.1">
    <property type="nucleotide sequence ID" value="NZ_SZQL01000008.1"/>
</dbReference>
<keyword evidence="3" id="KW-1185">Reference proteome</keyword>
<dbReference type="Proteomes" id="UP000305848">
    <property type="component" value="Unassembled WGS sequence"/>
</dbReference>
<feature type="signal peptide" evidence="1">
    <location>
        <begin position="1"/>
        <end position="21"/>
    </location>
</feature>
<dbReference type="EMBL" id="SZQL01000008">
    <property type="protein sequence ID" value="TKK68264.1"/>
    <property type="molecule type" value="Genomic_DNA"/>
</dbReference>
<organism evidence="2 3">
    <name type="scientific">Ilyomonas limi</name>
    <dbReference type="NCBI Taxonomy" id="2575867"/>
    <lineage>
        <taxon>Bacteria</taxon>
        <taxon>Pseudomonadati</taxon>
        <taxon>Bacteroidota</taxon>
        <taxon>Chitinophagia</taxon>
        <taxon>Chitinophagales</taxon>
        <taxon>Chitinophagaceae</taxon>
        <taxon>Ilyomonas</taxon>
    </lineage>
</organism>
<comment type="caution">
    <text evidence="2">The sequence shown here is derived from an EMBL/GenBank/DDBJ whole genome shotgun (WGS) entry which is preliminary data.</text>
</comment>
<dbReference type="OrthoDB" id="953639at2"/>
<evidence type="ECO:0000313" key="3">
    <source>
        <dbReference type="Proteomes" id="UP000305848"/>
    </source>
</evidence>
<name>A0A4U3L220_9BACT</name>
<evidence type="ECO:0000313" key="2">
    <source>
        <dbReference type="EMBL" id="TKK68264.1"/>
    </source>
</evidence>
<dbReference type="PROSITE" id="PS51257">
    <property type="entry name" value="PROKAR_LIPOPROTEIN"/>
    <property type="match status" value="1"/>
</dbReference>
<evidence type="ECO:0008006" key="4">
    <source>
        <dbReference type="Google" id="ProtNLM"/>
    </source>
</evidence>
<sequence>MKYIFQIAVVLLLLSSCHGNHYTKKVSIQKNTLTLTVDVENDKQDIDYKHSFDITGMTKQEQKALVQHIYDSLGVE</sequence>
<keyword evidence="1" id="KW-0732">Signal</keyword>
<feature type="chain" id="PRO_5021018721" description="Lipoprotein" evidence="1">
    <location>
        <begin position="22"/>
        <end position="76"/>
    </location>
</feature>
<gene>
    <name evidence="2" type="ORF">FC093_11555</name>
</gene>
<proteinExistence type="predicted"/>